<dbReference type="EMBL" id="LUEZ02000010">
    <property type="protein sequence ID" value="RDB28472.1"/>
    <property type="molecule type" value="Genomic_DNA"/>
</dbReference>
<keyword evidence="2" id="KW-1185">Reference proteome</keyword>
<evidence type="ECO:0000313" key="2">
    <source>
        <dbReference type="Proteomes" id="UP000076154"/>
    </source>
</evidence>
<proteinExistence type="predicted"/>
<dbReference type="AlphaFoldDB" id="A0A369K4G8"/>
<dbReference type="Proteomes" id="UP000076154">
    <property type="component" value="Unassembled WGS sequence"/>
</dbReference>
<sequence>MWFEANMTHNPLGSFSIITINFASLIERDPASVTEVPKTSVDVLQRFAATVLRITEVQDEPKSKQEGLGRLESVE</sequence>
<gene>
    <name evidence="1" type="ORF">Hypma_014924</name>
</gene>
<reference evidence="1" key="1">
    <citation type="submission" date="2018-04" db="EMBL/GenBank/DDBJ databases">
        <title>Whole genome sequencing of Hypsizygus marmoreus.</title>
        <authorList>
            <person name="Choi I.-G."/>
            <person name="Min B."/>
            <person name="Kim J.-G."/>
            <person name="Kim S."/>
            <person name="Oh Y.-L."/>
            <person name="Kong W.-S."/>
            <person name="Park H."/>
            <person name="Jeong J."/>
            <person name="Song E.-S."/>
        </authorList>
    </citation>
    <scope>NUCLEOTIDE SEQUENCE [LARGE SCALE GENOMIC DNA]</scope>
    <source>
        <strain evidence="1">51987-8</strain>
    </source>
</reference>
<comment type="caution">
    <text evidence="1">The sequence shown here is derived from an EMBL/GenBank/DDBJ whole genome shotgun (WGS) entry which is preliminary data.</text>
</comment>
<name>A0A369K4G8_HYPMA</name>
<accession>A0A369K4G8</accession>
<organism evidence="1 2">
    <name type="scientific">Hypsizygus marmoreus</name>
    <name type="common">White beech mushroom</name>
    <name type="synonym">Agaricus marmoreus</name>
    <dbReference type="NCBI Taxonomy" id="39966"/>
    <lineage>
        <taxon>Eukaryota</taxon>
        <taxon>Fungi</taxon>
        <taxon>Dikarya</taxon>
        <taxon>Basidiomycota</taxon>
        <taxon>Agaricomycotina</taxon>
        <taxon>Agaricomycetes</taxon>
        <taxon>Agaricomycetidae</taxon>
        <taxon>Agaricales</taxon>
        <taxon>Tricholomatineae</taxon>
        <taxon>Lyophyllaceae</taxon>
        <taxon>Hypsizygus</taxon>
    </lineage>
</organism>
<dbReference type="InParanoid" id="A0A369K4G8"/>
<evidence type="ECO:0000313" key="1">
    <source>
        <dbReference type="EMBL" id="RDB28472.1"/>
    </source>
</evidence>
<protein>
    <submittedName>
        <fullName evidence="1">Uncharacterized protein</fullName>
    </submittedName>
</protein>